<organism evidence="4">
    <name type="scientific">Blautia glucerasea</name>
    <dbReference type="NCBI Taxonomy" id="536633"/>
    <lineage>
        <taxon>Bacteria</taxon>
        <taxon>Bacillati</taxon>
        <taxon>Bacillota</taxon>
        <taxon>Clostridia</taxon>
        <taxon>Lachnospirales</taxon>
        <taxon>Lachnospiraceae</taxon>
        <taxon>Blautia</taxon>
    </lineage>
</organism>
<dbReference type="PROSITE" id="PS51737">
    <property type="entry name" value="RECOMBINASE_DNA_BIND"/>
    <property type="match status" value="1"/>
</dbReference>
<feature type="domain" description="Recombinase" evidence="3">
    <location>
        <begin position="167"/>
        <end position="306"/>
    </location>
</feature>
<dbReference type="PANTHER" id="PTHR30461">
    <property type="entry name" value="DNA-INVERTASE FROM LAMBDOID PROPHAGE"/>
    <property type="match status" value="1"/>
</dbReference>
<dbReference type="PROSITE" id="PS51736">
    <property type="entry name" value="RECOMBINASES_3"/>
    <property type="match status" value="1"/>
</dbReference>
<evidence type="ECO:0000259" key="3">
    <source>
        <dbReference type="PROSITE" id="PS51737"/>
    </source>
</evidence>
<dbReference type="AlphaFoldDB" id="A0A6N2UMB8"/>
<proteinExistence type="predicted"/>
<dbReference type="GO" id="GO:0003677">
    <property type="term" value="F:DNA binding"/>
    <property type="evidence" value="ECO:0007669"/>
    <property type="project" value="InterPro"/>
</dbReference>
<dbReference type="SUPFAM" id="SSF53041">
    <property type="entry name" value="Resolvase-like"/>
    <property type="match status" value="1"/>
</dbReference>
<dbReference type="InterPro" id="IPR036162">
    <property type="entry name" value="Resolvase-like_N_sf"/>
</dbReference>
<feature type="coiled-coil region" evidence="1">
    <location>
        <begin position="411"/>
        <end position="438"/>
    </location>
</feature>
<dbReference type="PANTHER" id="PTHR30461:SF23">
    <property type="entry name" value="DNA RECOMBINASE-RELATED"/>
    <property type="match status" value="1"/>
</dbReference>
<dbReference type="InterPro" id="IPR038109">
    <property type="entry name" value="DNA_bind_recomb_sf"/>
</dbReference>
<protein>
    <submittedName>
        <fullName evidence="4">Transposon gamma-delta resolvase</fullName>
    </submittedName>
</protein>
<sequence>MGRKMAKKLRCYLYTRVSTGIQVDGYSLEAQKERLEKEAIHRGMKVVGTYSDEGKSGKNVTGRPEFQRMLADIQSGKDEVDYVLVFKLSRFGRNAADTLNSLQFMEDYGVNLYCVEDNIDSAGAAGKLMISVVAAVAEIERENIHEQTMAGRRQKARDGRWNGGFAPYGYTLVPRDGERGKVLEINEKEAELVRIIFDKFANTDMGCNAVAKWLNDHGYTKEVRQNGTLSNISSNFVKLVIDNPVYMGKIAYGRRKTEKIEGKRNEYHVVKQAEDAYELYQGIHEAIVSEELWQKAHAKRLVTGVKYDKVHDTGHCHILSGLLRCPECGAKMYGVVNRKKKAGSDDFYKDMWYYKCKNRIKVEGHFCTYKTHIRQDIVNAEVISIVKYALNDEEFKRRIAQKAGGKEDGSLDELVAEKTRLEDTKKKLEIRKKKMLDKIGNMDVDDELYDTLFEDYMGVVRELTEKLAKLDADLLRNNIAIENMQKQTFTAEQYYELLDAIVRYMEEIPENRIKQLMGLVLDKVELFPKRQANGRWVRNVRFKVPLDVDGTFYDSIGFRGDGEEKSEEDGSVYFLPNETHDETVVLLSQQNQMTR</sequence>
<dbReference type="Pfam" id="PF00239">
    <property type="entry name" value="Resolvase"/>
    <property type="match status" value="1"/>
</dbReference>
<feature type="domain" description="Resolvase/invertase-type recombinase catalytic" evidence="2">
    <location>
        <begin position="10"/>
        <end position="159"/>
    </location>
</feature>
<name>A0A6N2UMB8_9FIRM</name>
<dbReference type="InterPro" id="IPR025827">
    <property type="entry name" value="Zn_ribbon_recom_dom"/>
</dbReference>
<dbReference type="GO" id="GO:0000150">
    <property type="term" value="F:DNA strand exchange activity"/>
    <property type="evidence" value="ECO:0007669"/>
    <property type="project" value="InterPro"/>
</dbReference>
<evidence type="ECO:0000256" key="1">
    <source>
        <dbReference type="SAM" id="Coils"/>
    </source>
</evidence>
<accession>A0A6N2UMB8</accession>
<dbReference type="Gene3D" id="3.90.1750.20">
    <property type="entry name" value="Putative Large Serine Recombinase, Chain B, Domain 2"/>
    <property type="match status" value="1"/>
</dbReference>
<dbReference type="Pfam" id="PF13408">
    <property type="entry name" value="Zn_ribbon_recom"/>
    <property type="match status" value="1"/>
</dbReference>
<keyword evidence="1" id="KW-0175">Coiled coil</keyword>
<gene>
    <name evidence="4" type="primary">tnpR_1</name>
    <name evidence="4" type="ORF">BGLFYP119_02142</name>
</gene>
<dbReference type="InterPro" id="IPR050639">
    <property type="entry name" value="SSR_resolvase"/>
</dbReference>
<dbReference type="InterPro" id="IPR006119">
    <property type="entry name" value="Resolv_N"/>
</dbReference>
<evidence type="ECO:0000313" key="4">
    <source>
        <dbReference type="EMBL" id="VYT18153.1"/>
    </source>
</evidence>
<dbReference type="SMART" id="SM00857">
    <property type="entry name" value="Resolvase"/>
    <property type="match status" value="1"/>
</dbReference>
<dbReference type="EMBL" id="CACRST010000019">
    <property type="protein sequence ID" value="VYT18153.1"/>
    <property type="molecule type" value="Genomic_DNA"/>
</dbReference>
<dbReference type="InterPro" id="IPR011109">
    <property type="entry name" value="DNA_bind_recombinase_dom"/>
</dbReference>
<dbReference type="Gene3D" id="3.40.50.1390">
    <property type="entry name" value="Resolvase, N-terminal catalytic domain"/>
    <property type="match status" value="1"/>
</dbReference>
<reference evidence="4" key="1">
    <citation type="submission" date="2019-11" db="EMBL/GenBank/DDBJ databases">
        <authorList>
            <person name="Feng L."/>
        </authorList>
    </citation>
    <scope>NUCLEOTIDE SEQUENCE</scope>
    <source>
        <strain evidence="4">BgluceraseaLFYP119</strain>
    </source>
</reference>
<dbReference type="Pfam" id="PF07508">
    <property type="entry name" value="Recombinase"/>
    <property type="match status" value="1"/>
</dbReference>
<evidence type="ECO:0000259" key="2">
    <source>
        <dbReference type="PROSITE" id="PS51736"/>
    </source>
</evidence>
<dbReference type="CDD" id="cd00338">
    <property type="entry name" value="Ser_Recombinase"/>
    <property type="match status" value="1"/>
</dbReference>